<dbReference type="AlphaFoldDB" id="B9R9I8"/>
<evidence type="ECO:0000313" key="2">
    <source>
        <dbReference type="EMBL" id="EEF51465.1"/>
    </source>
</evidence>
<keyword evidence="3" id="KW-1185">Reference proteome</keyword>
<dbReference type="Proteomes" id="UP000008311">
    <property type="component" value="Unassembled WGS sequence"/>
</dbReference>
<accession>B9R9I8</accession>
<gene>
    <name evidence="2" type="ORF">RCOM_1497820</name>
</gene>
<feature type="region of interest" description="Disordered" evidence="1">
    <location>
        <begin position="63"/>
        <end position="87"/>
    </location>
</feature>
<organism evidence="2 3">
    <name type="scientific">Ricinus communis</name>
    <name type="common">Castor bean</name>
    <dbReference type="NCBI Taxonomy" id="3988"/>
    <lineage>
        <taxon>Eukaryota</taxon>
        <taxon>Viridiplantae</taxon>
        <taxon>Streptophyta</taxon>
        <taxon>Embryophyta</taxon>
        <taxon>Tracheophyta</taxon>
        <taxon>Spermatophyta</taxon>
        <taxon>Magnoliopsida</taxon>
        <taxon>eudicotyledons</taxon>
        <taxon>Gunneridae</taxon>
        <taxon>Pentapetalae</taxon>
        <taxon>rosids</taxon>
        <taxon>fabids</taxon>
        <taxon>Malpighiales</taxon>
        <taxon>Euphorbiaceae</taxon>
        <taxon>Acalyphoideae</taxon>
        <taxon>Acalypheae</taxon>
        <taxon>Ricinus</taxon>
    </lineage>
</organism>
<proteinExistence type="predicted"/>
<name>B9R9I8_RICCO</name>
<evidence type="ECO:0000256" key="1">
    <source>
        <dbReference type="SAM" id="MobiDB-lite"/>
    </source>
</evidence>
<sequence length="87" mass="9854">MKKEIRYLQGEAQQICIRYILAIRKHSEGVNSESLQGTAKQRTRVSEARLLCLPRKTCLGLTTERRKAISPPKRQGPTFLGTRAVDT</sequence>
<protein>
    <submittedName>
        <fullName evidence="2">Uncharacterized protein</fullName>
    </submittedName>
</protein>
<reference evidence="3" key="1">
    <citation type="journal article" date="2010" name="Nat. Biotechnol.">
        <title>Draft genome sequence of the oilseed species Ricinus communis.</title>
        <authorList>
            <person name="Chan A.P."/>
            <person name="Crabtree J."/>
            <person name="Zhao Q."/>
            <person name="Lorenzi H."/>
            <person name="Orvis J."/>
            <person name="Puiu D."/>
            <person name="Melake-Berhan A."/>
            <person name="Jones K.M."/>
            <person name="Redman J."/>
            <person name="Chen G."/>
            <person name="Cahoon E.B."/>
            <person name="Gedil M."/>
            <person name="Stanke M."/>
            <person name="Haas B.J."/>
            <person name="Wortman J.R."/>
            <person name="Fraser-Liggett C.M."/>
            <person name="Ravel J."/>
            <person name="Rabinowicz P.D."/>
        </authorList>
    </citation>
    <scope>NUCLEOTIDE SEQUENCE [LARGE SCALE GENOMIC DNA]</scope>
    <source>
        <strain evidence="3">cv. Hale</strain>
    </source>
</reference>
<dbReference type="EMBL" id="EQ973773">
    <property type="protein sequence ID" value="EEF51465.1"/>
    <property type="molecule type" value="Genomic_DNA"/>
</dbReference>
<dbReference type="InParanoid" id="B9R9I8"/>
<evidence type="ECO:0000313" key="3">
    <source>
        <dbReference type="Proteomes" id="UP000008311"/>
    </source>
</evidence>